<organism evidence="1 2">
    <name type="scientific">Phocaeicola vulgatus</name>
    <name type="common">Bacteroides vulgatus</name>
    <dbReference type="NCBI Taxonomy" id="821"/>
    <lineage>
        <taxon>Bacteria</taxon>
        <taxon>Pseudomonadati</taxon>
        <taxon>Bacteroidota</taxon>
        <taxon>Bacteroidia</taxon>
        <taxon>Bacteroidales</taxon>
        <taxon>Bacteroidaceae</taxon>
        <taxon>Phocaeicola</taxon>
    </lineage>
</organism>
<dbReference type="PATRIC" id="fig|821.40.peg.2235"/>
<dbReference type="EMBL" id="CP013020">
    <property type="protein sequence ID" value="ALK84471.1"/>
    <property type="molecule type" value="Genomic_DNA"/>
</dbReference>
<evidence type="ECO:0000313" key="1">
    <source>
        <dbReference type="EMBL" id="ALK84471.1"/>
    </source>
</evidence>
<reference evidence="2" key="1">
    <citation type="submission" date="2015-10" db="EMBL/GenBank/DDBJ databases">
        <title>Extensive mobilome-driven genome diversification in gut-associated Bacteroides vulgatus mpk.</title>
        <authorList>
            <person name="Beier S."/>
            <person name="Lange A."/>
            <person name="Huson D.H."/>
            <person name="Frick J.-S."/>
            <person name="Autenrieth I.B."/>
        </authorList>
    </citation>
    <scope>NUCLEOTIDE SEQUENCE [LARGE SCALE GENOMIC DNA]</scope>
    <source>
        <strain evidence="2">mpk</strain>
    </source>
</reference>
<reference evidence="1 2" key="2">
    <citation type="journal article" date="2016" name="Genome Biol. Evol.">
        <title>Extensive mobilome-driven genome diversification in mouse gut-associated Bacteroides vulgatus mpk.</title>
        <authorList>
            <person name="Lange A."/>
            <person name="Beier S."/>
            <person name="Steimle A."/>
            <person name="Autenrieth I.B."/>
            <person name="Huson D.H."/>
            <person name="Frick J.S."/>
        </authorList>
    </citation>
    <scope>NUCLEOTIDE SEQUENCE [LARGE SCALE GENOMIC DNA]</scope>
    <source>
        <strain evidence="2">mpk</strain>
    </source>
</reference>
<protein>
    <submittedName>
        <fullName evidence="1">Uncharacterized protein</fullName>
    </submittedName>
</protein>
<dbReference type="Proteomes" id="UP000061587">
    <property type="component" value="Chromosome"/>
</dbReference>
<proteinExistence type="predicted"/>
<sequence>MEQPKKLQKNDKEYKNVILGRPYICPVNYKKYTMEEMELIHKVENGELDMLGYVMLNPELKEPFSDYARGNGITCPTAADAVRFLKEYEERLYQELLP</sequence>
<accession>A0A0P0L8K7</accession>
<gene>
    <name evidence="1" type="ORF">BvMPK_1869</name>
</gene>
<evidence type="ECO:0000313" key="2">
    <source>
        <dbReference type="Proteomes" id="UP000061587"/>
    </source>
</evidence>
<name>A0A0P0L8K7_PHOVU</name>
<dbReference type="AlphaFoldDB" id="A0A0P0L8K7"/>